<dbReference type="RefSeq" id="WP_117679878.1">
    <property type="nucleotide sequence ID" value="NZ_CALJOO010000012.1"/>
</dbReference>
<reference evidence="1 2" key="1">
    <citation type="submission" date="2018-08" db="EMBL/GenBank/DDBJ databases">
        <title>A genome reference for cultivated species of the human gut microbiota.</title>
        <authorList>
            <person name="Zou Y."/>
            <person name="Xue W."/>
            <person name="Luo G."/>
        </authorList>
    </citation>
    <scope>NUCLEOTIDE SEQUENCE [LARGE SCALE GENOMIC DNA]</scope>
    <source>
        <strain evidence="1 2">TF08-14</strain>
    </source>
</reference>
<proteinExistence type="predicted"/>
<organism evidence="1 2">
    <name type="scientific">Collinsella tanakaei</name>
    <dbReference type="NCBI Taxonomy" id="626935"/>
    <lineage>
        <taxon>Bacteria</taxon>
        <taxon>Bacillati</taxon>
        <taxon>Actinomycetota</taxon>
        <taxon>Coriobacteriia</taxon>
        <taxon>Coriobacteriales</taxon>
        <taxon>Coriobacteriaceae</taxon>
        <taxon>Collinsella</taxon>
    </lineage>
</organism>
<dbReference type="AlphaFoldDB" id="A0A3E4QQJ9"/>
<evidence type="ECO:0000313" key="1">
    <source>
        <dbReference type="EMBL" id="RGL09459.1"/>
    </source>
</evidence>
<dbReference type="EMBL" id="QSRJ01000009">
    <property type="protein sequence ID" value="RGL09459.1"/>
    <property type="molecule type" value="Genomic_DNA"/>
</dbReference>
<comment type="caution">
    <text evidence="1">The sequence shown here is derived from an EMBL/GenBank/DDBJ whole genome shotgun (WGS) entry which is preliminary data.</text>
</comment>
<name>A0A3E4QQJ9_9ACTN</name>
<dbReference type="Proteomes" id="UP000260943">
    <property type="component" value="Unassembled WGS sequence"/>
</dbReference>
<gene>
    <name evidence="1" type="ORF">DXC81_07595</name>
</gene>
<evidence type="ECO:0000313" key="2">
    <source>
        <dbReference type="Proteomes" id="UP000260943"/>
    </source>
</evidence>
<protein>
    <submittedName>
        <fullName evidence="1">Uncharacterized protein</fullName>
    </submittedName>
</protein>
<accession>A0A3E4QQJ9</accession>
<sequence length="69" mass="7805">MSADSAEAATRLAAYDAFARDVRSELAQTGERMERLRSQGKVKSATYRQLFAIRSTLRDIDRRLAERGL</sequence>